<sequence>ERRSDAARGRPVDSNTVKDFMLMVVHAEQMLSFQKFATVLNASEQGGDAVGV</sequence>
<evidence type="ECO:0008006" key="3">
    <source>
        <dbReference type="Google" id="ProtNLM"/>
    </source>
</evidence>
<dbReference type="EMBL" id="CAXAMM010007670">
    <property type="protein sequence ID" value="CAK9015004.1"/>
    <property type="molecule type" value="Genomic_DNA"/>
</dbReference>
<gene>
    <name evidence="1" type="ORF">SCF082_LOCUS12569</name>
</gene>
<organism evidence="1 2">
    <name type="scientific">Durusdinium trenchii</name>
    <dbReference type="NCBI Taxonomy" id="1381693"/>
    <lineage>
        <taxon>Eukaryota</taxon>
        <taxon>Sar</taxon>
        <taxon>Alveolata</taxon>
        <taxon>Dinophyceae</taxon>
        <taxon>Suessiales</taxon>
        <taxon>Symbiodiniaceae</taxon>
        <taxon>Durusdinium</taxon>
    </lineage>
</organism>
<reference evidence="1 2" key="1">
    <citation type="submission" date="2024-02" db="EMBL/GenBank/DDBJ databases">
        <authorList>
            <person name="Chen Y."/>
            <person name="Shah S."/>
            <person name="Dougan E. K."/>
            <person name="Thang M."/>
            <person name="Chan C."/>
        </authorList>
    </citation>
    <scope>NUCLEOTIDE SEQUENCE [LARGE SCALE GENOMIC DNA]</scope>
</reference>
<evidence type="ECO:0000313" key="2">
    <source>
        <dbReference type="Proteomes" id="UP001642464"/>
    </source>
</evidence>
<feature type="non-terminal residue" evidence="1">
    <location>
        <position position="1"/>
    </location>
</feature>
<name>A0ABP0JKV6_9DINO</name>
<proteinExistence type="predicted"/>
<protein>
    <recommendedName>
        <fullName evidence="3">LysR family transcriptional regulator</fullName>
    </recommendedName>
</protein>
<keyword evidence="2" id="KW-1185">Reference proteome</keyword>
<accession>A0ABP0JKV6</accession>
<feature type="non-terminal residue" evidence="1">
    <location>
        <position position="52"/>
    </location>
</feature>
<evidence type="ECO:0000313" key="1">
    <source>
        <dbReference type="EMBL" id="CAK9015004.1"/>
    </source>
</evidence>
<dbReference type="Proteomes" id="UP001642464">
    <property type="component" value="Unassembled WGS sequence"/>
</dbReference>
<comment type="caution">
    <text evidence="1">The sequence shown here is derived from an EMBL/GenBank/DDBJ whole genome shotgun (WGS) entry which is preliminary data.</text>
</comment>